<organism evidence="2 3">
    <name type="scientific">Aquimarina aggregata</name>
    <dbReference type="NCBI Taxonomy" id="1642818"/>
    <lineage>
        <taxon>Bacteria</taxon>
        <taxon>Pseudomonadati</taxon>
        <taxon>Bacteroidota</taxon>
        <taxon>Flavobacteriia</taxon>
        <taxon>Flavobacteriales</taxon>
        <taxon>Flavobacteriaceae</taxon>
        <taxon>Aquimarina</taxon>
    </lineage>
</organism>
<dbReference type="RefSeq" id="WP_066309569.1">
    <property type="nucleotide sequence ID" value="NZ_CANLSS010000001.1"/>
</dbReference>
<evidence type="ECO:0000313" key="2">
    <source>
        <dbReference type="EMBL" id="KZS42225.1"/>
    </source>
</evidence>
<dbReference type="Gene3D" id="3.40.50.1240">
    <property type="entry name" value="Phosphoglycerate mutase-like"/>
    <property type="match status" value="1"/>
</dbReference>
<dbReference type="STRING" id="1642818.AWE51_01930"/>
<dbReference type="EMBL" id="LQRT01000002">
    <property type="protein sequence ID" value="KZS42225.1"/>
    <property type="molecule type" value="Genomic_DNA"/>
</dbReference>
<gene>
    <name evidence="2" type="ORF">AWE51_01930</name>
</gene>
<keyword evidence="3" id="KW-1185">Reference proteome</keyword>
<evidence type="ECO:0000256" key="1">
    <source>
        <dbReference type="PIRSR" id="PIRSR613078-2"/>
    </source>
</evidence>
<accession>A0A163CAP8</accession>
<feature type="binding site" evidence="1">
    <location>
        <position position="57"/>
    </location>
    <ligand>
        <name>substrate</name>
    </ligand>
</feature>
<dbReference type="CDD" id="cd07067">
    <property type="entry name" value="HP_PGM_like"/>
    <property type="match status" value="1"/>
</dbReference>
<proteinExistence type="predicted"/>
<evidence type="ECO:0000313" key="3">
    <source>
        <dbReference type="Proteomes" id="UP000076715"/>
    </source>
</evidence>
<dbReference type="PANTHER" id="PTHR47623:SF1">
    <property type="entry name" value="OS09G0287300 PROTEIN"/>
    <property type="match status" value="1"/>
</dbReference>
<reference evidence="2 3" key="1">
    <citation type="submission" date="2016-01" db="EMBL/GenBank/DDBJ databases">
        <title>The draft genome sequence of Aquimarina sp. RZW4-3-2.</title>
        <authorList>
            <person name="Wang Y."/>
        </authorList>
    </citation>
    <scope>NUCLEOTIDE SEQUENCE [LARGE SCALE GENOMIC DNA]</scope>
    <source>
        <strain evidence="2 3">RZW4-3-2</strain>
    </source>
</reference>
<dbReference type="PANTHER" id="PTHR47623">
    <property type="entry name" value="OS09G0287300 PROTEIN"/>
    <property type="match status" value="1"/>
</dbReference>
<dbReference type="Proteomes" id="UP000076715">
    <property type="component" value="Unassembled WGS sequence"/>
</dbReference>
<dbReference type="AlphaFoldDB" id="A0A163CAP8"/>
<evidence type="ECO:0008006" key="4">
    <source>
        <dbReference type="Google" id="ProtNLM"/>
    </source>
</evidence>
<dbReference type="InterPro" id="IPR029033">
    <property type="entry name" value="His_PPase_superfam"/>
</dbReference>
<protein>
    <recommendedName>
        <fullName evidence="4">Histidine phosphatase family protein</fullName>
    </recommendedName>
</protein>
<dbReference type="OrthoDB" id="9810154at2"/>
<dbReference type="Pfam" id="PF00300">
    <property type="entry name" value="His_Phos_1"/>
    <property type="match status" value="1"/>
</dbReference>
<dbReference type="SUPFAM" id="SSF53254">
    <property type="entry name" value="Phosphoglycerate mutase-like"/>
    <property type="match status" value="1"/>
</dbReference>
<dbReference type="SMART" id="SM00855">
    <property type="entry name" value="PGAM"/>
    <property type="match status" value="1"/>
</dbReference>
<comment type="caution">
    <text evidence="2">The sequence shown here is derived from an EMBL/GenBank/DDBJ whole genome shotgun (WGS) entry which is preliminary data.</text>
</comment>
<sequence>MKTLYMIRHAKSSWEFDVLDDKRPLNQRGLKDADLVGEALKKQVKPVDLVLCSPAERAHTTAKIVLSHLDLPKEILVLESDLYDFDGRQVIEVIKNCNDTVDTLMIFGHNHAFTSIANFFGSEVIDNLPTTGVVCIEFDTNSWKNVNVGKTVLIITPKSLK</sequence>
<dbReference type="InterPro" id="IPR013078">
    <property type="entry name" value="His_Pase_superF_clade-1"/>
</dbReference>
<name>A0A163CAP8_9FLAO</name>